<dbReference type="Gene3D" id="3.40.50.720">
    <property type="entry name" value="NAD(P)-binding Rossmann-like Domain"/>
    <property type="match status" value="1"/>
</dbReference>
<dbReference type="Proteomes" id="UP000246702">
    <property type="component" value="Unassembled WGS sequence"/>
</dbReference>
<dbReference type="GO" id="GO:0044550">
    <property type="term" value="P:secondary metabolite biosynthetic process"/>
    <property type="evidence" value="ECO:0007669"/>
    <property type="project" value="UniProtKB-ARBA"/>
</dbReference>
<accession>A0A317X4Q3</accession>
<dbReference type="InterPro" id="IPR002347">
    <property type="entry name" value="SDR_fam"/>
</dbReference>
<dbReference type="PANTHER" id="PTHR43180:SF16">
    <property type="entry name" value="BACILYSIN BIOSYNTHESIS OXIDOREDUCTASE BACC"/>
    <property type="match status" value="1"/>
</dbReference>
<dbReference type="Pfam" id="PF00106">
    <property type="entry name" value="adh_short"/>
    <property type="match status" value="1"/>
</dbReference>
<reference evidence="4 5" key="1">
    <citation type="submission" date="2016-12" db="EMBL/GenBank/DDBJ databases">
        <title>The genomes of Aspergillus section Nigri reveals drivers in fungal speciation.</title>
        <authorList>
            <consortium name="DOE Joint Genome Institute"/>
            <person name="Vesth T.C."/>
            <person name="Nybo J."/>
            <person name="Theobald S."/>
            <person name="Brandl J."/>
            <person name="Frisvad J.C."/>
            <person name="Nielsen K.F."/>
            <person name="Lyhne E.K."/>
            <person name="Kogle M.E."/>
            <person name="Kuo A."/>
            <person name="Riley R."/>
            <person name="Clum A."/>
            <person name="Nolan M."/>
            <person name="Lipzen A."/>
            <person name="Salamov A."/>
            <person name="Henrissat B."/>
            <person name="Wiebenga A."/>
            <person name="De Vries R.P."/>
            <person name="Grigoriev I.V."/>
            <person name="Mortensen U.H."/>
            <person name="Andersen M.R."/>
            <person name="Baker S.E."/>
        </authorList>
    </citation>
    <scope>NUCLEOTIDE SEQUENCE [LARGE SCALE GENOMIC DNA]</scope>
    <source>
        <strain evidence="4 5">CBS 115572</strain>
    </source>
</reference>
<dbReference type="PRINTS" id="PR00081">
    <property type="entry name" value="GDHRDH"/>
</dbReference>
<dbReference type="PROSITE" id="PS00061">
    <property type="entry name" value="ADH_SHORT"/>
    <property type="match status" value="1"/>
</dbReference>
<keyword evidence="2" id="KW-0521">NADP</keyword>
<dbReference type="InterPro" id="IPR036291">
    <property type="entry name" value="NAD(P)-bd_dom_sf"/>
</dbReference>
<dbReference type="InterPro" id="IPR020904">
    <property type="entry name" value="Sc_DH/Rdtase_CS"/>
</dbReference>
<gene>
    <name evidence="4" type="ORF">BO94DRAFT_461704</name>
</gene>
<dbReference type="EMBL" id="MSFK01000008">
    <property type="protein sequence ID" value="PWY91928.1"/>
    <property type="molecule type" value="Genomic_DNA"/>
</dbReference>
<organism evidence="4 5">
    <name type="scientific">Aspergillus sclerotioniger CBS 115572</name>
    <dbReference type="NCBI Taxonomy" id="1450535"/>
    <lineage>
        <taxon>Eukaryota</taxon>
        <taxon>Fungi</taxon>
        <taxon>Dikarya</taxon>
        <taxon>Ascomycota</taxon>
        <taxon>Pezizomycotina</taxon>
        <taxon>Eurotiomycetes</taxon>
        <taxon>Eurotiomycetidae</taxon>
        <taxon>Eurotiales</taxon>
        <taxon>Aspergillaceae</taxon>
        <taxon>Aspergillus</taxon>
        <taxon>Aspergillus subgen. Circumdati</taxon>
    </lineage>
</organism>
<evidence type="ECO:0000313" key="4">
    <source>
        <dbReference type="EMBL" id="PWY91928.1"/>
    </source>
</evidence>
<keyword evidence="3" id="KW-0560">Oxidoreductase</keyword>
<evidence type="ECO:0000313" key="5">
    <source>
        <dbReference type="Proteomes" id="UP000246702"/>
    </source>
</evidence>
<sequence>MSPLNYNPTNLKNKTILITGGASGFGAAFSTRWASAGAQIIIGDINPSGAEIVAQIRTETSNPNIHFIHLDVTSWTSQVNFFRQAVQLSPHGGIDAVVANAGINNAAESRFFESPTIDYLSDPNPPPPSLKTVDVNLTGVLYTTHLAQWFLPRNPGSSNLSNESTETDESGRDRHLLLMGSIASLHALASQVPYTITKHAVLGLFRCLRIMAPETTGIRVNIVCPYYTDIGLMSGPARAILAGVPIGKPEDVVEAATYLMANQKCSGRSLATGPKLKLDLPEGGYLKRGEVGKYTVEEGGDKEEQGVWELELHDAETTDVFTDRMLKMVKTVVAAKGWIGWGKGMVEALLWPVTKYWTK</sequence>
<evidence type="ECO:0000256" key="2">
    <source>
        <dbReference type="ARBA" id="ARBA00022857"/>
    </source>
</evidence>
<dbReference type="GeneID" id="37110088"/>
<evidence type="ECO:0000256" key="3">
    <source>
        <dbReference type="ARBA" id="ARBA00023002"/>
    </source>
</evidence>
<dbReference type="STRING" id="1450535.A0A317X4Q3"/>
<comment type="caution">
    <text evidence="4">The sequence shown here is derived from an EMBL/GenBank/DDBJ whole genome shotgun (WGS) entry which is preliminary data.</text>
</comment>
<dbReference type="PANTHER" id="PTHR43180">
    <property type="entry name" value="3-OXOACYL-(ACYL-CARRIER-PROTEIN) REDUCTASE (AFU_ORTHOLOGUE AFUA_6G11210)"/>
    <property type="match status" value="1"/>
</dbReference>
<keyword evidence="5" id="KW-1185">Reference proteome</keyword>
<dbReference type="SUPFAM" id="SSF51735">
    <property type="entry name" value="NAD(P)-binding Rossmann-fold domains"/>
    <property type="match status" value="1"/>
</dbReference>
<comment type="similarity">
    <text evidence="1">Belongs to the short-chain dehydrogenases/reductases (SDR) family.</text>
</comment>
<evidence type="ECO:0000256" key="1">
    <source>
        <dbReference type="ARBA" id="ARBA00006484"/>
    </source>
</evidence>
<dbReference type="GO" id="GO:0016491">
    <property type="term" value="F:oxidoreductase activity"/>
    <property type="evidence" value="ECO:0007669"/>
    <property type="project" value="UniProtKB-KW"/>
</dbReference>
<name>A0A317X4Q3_9EURO</name>
<proteinExistence type="inferred from homology"/>
<dbReference type="RefSeq" id="XP_025469656.1">
    <property type="nucleotide sequence ID" value="XM_025607945.1"/>
</dbReference>
<dbReference type="AlphaFoldDB" id="A0A317X4Q3"/>
<dbReference type="OrthoDB" id="5371740at2759"/>
<protein>
    <submittedName>
        <fullName evidence="4">NAD(P)-binding protein</fullName>
    </submittedName>
</protein>